<sequence length="265" mass="29644">MALFKQVASGLGLSNYPAVTVNGPIDVVLNDCNQIMPSEYCTRIAVGTVFQPFTLDFKFNDIDIGAPVFSRQFCATYCSEFGLVRLIKSFSTRTINVLLGNNLQYPVEFVFLDVVKPLTDFTTAGIANYAKELNISEGFNVIIDALNKEKKAIAGISAVFPLAIAELASLAIDWSEVSSEEGYRQVEERARELQNVYNEVLSTINNCIEAYPGLTRNHKTMYRQMIRDYLNGILPLANPDWSPNELKDYLLQEVTNYLLNYGISC</sequence>
<proteinExistence type="predicted"/>
<reference evidence="1" key="1">
    <citation type="journal article" date="2021" name="Environ. Microbiol.">
        <title>New insights into the diversity and evolution of the archaeal mobilome from three complete genomes of Saccharolobus shibatae.</title>
        <authorList>
            <person name="Medvedeva S."/>
            <person name="Brandt D."/>
            <person name="Cvirkaite-Krupovic V."/>
            <person name="Liu Y."/>
            <person name="Severinov K."/>
            <person name="Ishino S."/>
            <person name="Ishino Y."/>
            <person name="Prangishvili D."/>
            <person name="Kalinowski J."/>
            <person name="Krupovic M."/>
        </authorList>
    </citation>
    <scope>NUCLEOTIDE SEQUENCE</scope>
    <source>
        <strain evidence="1">BEU9</strain>
    </source>
</reference>
<evidence type="ECO:0000313" key="2">
    <source>
        <dbReference type="Proteomes" id="UP000693941"/>
    </source>
</evidence>
<dbReference type="Proteomes" id="UP000693941">
    <property type="component" value="Chromosome"/>
</dbReference>
<name>A0A8F5BX97_9CREN</name>
<dbReference type="AlphaFoldDB" id="A0A8F5BX97"/>
<dbReference type="EMBL" id="CP077715">
    <property type="protein sequence ID" value="QXJ33011.1"/>
    <property type="molecule type" value="Genomic_DNA"/>
</dbReference>
<protein>
    <submittedName>
        <fullName evidence="1">Uncharacterized protein</fullName>
    </submittedName>
</protein>
<evidence type="ECO:0000313" key="1">
    <source>
        <dbReference type="EMBL" id="QXJ33011.1"/>
    </source>
</evidence>
<accession>A0A8F5BX97</accession>
<gene>
    <name evidence="1" type="ORF">J5U21_02676</name>
</gene>
<organism evidence="1 2">
    <name type="scientific">Saccharolobus shibatae</name>
    <dbReference type="NCBI Taxonomy" id="2286"/>
    <lineage>
        <taxon>Archaea</taxon>
        <taxon>Thermoproteota</taxon>
        <taxon>Thermoprotei</taxon>
        <taxon>Sulfolobales</taxon>
        <taxon>Sulfolobaceae</taxon>
        <taxon>Saccharolobus</taxon>
    </lineage>
</organism>